<evidence type="ECO:0000256" key="1">
    <source>
        <dbReference type="SAM" id="Phobius"/>
    </source>
</evidence>
<name>A0A1Z5IHK1_9LACO</name>
<proteinExistence type="predicted"/>
<dbReference type="AlphaFoldDB" id="A0A1Z5IHK1"/>
<organism evidence="2 3">
    <name type="scientific">Secundilactobacillus silagei JCM 19001</name>
    <dbReference type="NCBI Taxonomy" id="1302250"/>
    <lineage>
        <taxon>Bacteria</taxon>
        <taxon>Bacillati</taxon>
        <taxon>Bacillota</taxon>
        <taxon>Bacilli</taxon>
        <taxon>Lactobacillales</taxon>
        <taxon>Lactobacillaceae</taxon>
        <taxon>Secundilactobacillus</taxon>
    </lineage>
</organism>
<keyword evidence="1" id="KW-0812">Transmembrane</keyword>
<dbReference type="Proteomes" id="UP000198402">
    <property type="component" value="Unassembled WGS sequence"/>
</dbReference>
<protein>
    <submittedName>
        <fullName evidence="2">Uncharacterized protein</fullName>
    </submittedName>
</protein>
<evidence type="ECO:0000313" key="3">
    <source>
        <dbReference type="Proteomes" id="UP000198402"/>
    </source>
</evidence>
<dbReference type="EMBL" id="BCMG01000005">
    <property type="protein sequence ID" value="GAX01176.1"/>
    <property type="molecule type" value="Genomic_DNA"/>
</dbReference>
<gene>
    <name evidence="2" type="ORF">IWT126_01202</name>
</gene>
<sequence>MIFISFIIGLFLFAGVWELYLSASRQRAQSKHLVTAPKHSYLQLFFKLLHIS</sequence>
<evidence type="ECO:0000313" key="2">
    <source>
        <dbReference type="EMBL" id="GAX01176.1"/>
    </source>
</evidence>
<keyword evidence="3" id="KW-1185">Reference proteome</keyword>
<comment type="caution">
    <text evidence="2">The sequence shown here is derived from an EMBL/GenBank/DDBJ whole genome shotgun (WGS) entry which is preliminary data.</text>
</comment>
<keyword evidence="1" id="KW-1133">Transmembrane helix</keyword>
<feature type="transmembrane region" description="Helical" evidence="1">
    <location>
        <begin position="6"/>
        <end position="23"/>
    </location>
</feature>
<reference evidence="2 3" key="1">
    <citation type="submission" date="2015-11" db="EMBL/GenBank/DDBJ databases">
        <title>Draft genome sequences of new species of the genus Lactobacillus isolated from orchardgrass silage.</title>
        <authorList>
            <person name="Tohno M."/>
            <person name="Tanizawa Y."/>
            <person name="Arita M."/>
        </authorList>
    </citation>
    <scope>NUCLEOTIDE SEQUENCE [LARGE SCALE GENOMIC DNA]</scope>
    <source>
        <strain evidence="2 3">IWT126</strain>
    </source>
</reference>
<accession>A0A1Z5IHK1</accession>
<keyword evidence="1" id="KW-0472">Membrane</keyword>